<feature type="compositionally biased region" description="Pro residues" evidence="1">
    <location>
        <begin position="696"/>
        <end position="710"/>
    </location>
</feature>
<accession>A0A2P6VN15</accession>
<feature type="compositionally biased region" description="Gly residues" evidence="1">
    <location>
        <begin position="653"/>
        <end position="667"/>
    </location>
</feature>
<feature type="compositionally biased region" description="Low complexity" evidence="1">
    <location>
        <begin position="23"/>
        <end position="35"/>
    </location>
</feature>
<reference evidence="4 5" key="1">
    <citation type="journal article" date="2018" name="Plant J.">
        <title>Genome sequences of Chlorella sorokiniana UTEX 1602 and Micractinium conductrix SAG 241.80: implications to maltose excretion by a green alga.</title>
        <authorList>
            <person name="Arriola M.B."/>
            <person name="Velmurugan N."/>
            <person name="Zhang Y."/>
            <person name="Plunkett M.H."/>
            <person name="Hondzo H."/>
            <person name="Barney B.M."/>
        </authorList>
    </citation>
    <scope>NUCLEOTIDE SEQUENCE [LARGE SCALE GENOMIC DNA]</scope>
    <source>
        <strain evidence="4 5">SAG 241.80</strain>
    </source>
</reference>
<evidence type="ECO:0000313" key="4">
    <source>
        <dbReference type="EMBL" id="PSC75484.1"/>
    </source>
</evidence>
<feature type="compositionally biased region" description="Basic and acidic residues" evidence="1">
    <location>
        <begin position="303"/>
        <end position="312"/>
    </location>
</feature>
<dbReference type="InterPro" id="IPR002921">
    <property type="entry name" value="Fungal_lipase-type"/>
</dbReference>
<feature type="region of interest" description="Disordered" evidence="1">
    <location>
        <begin position="1"/>
        <end position="42"/>
    </location>
</feature>
<dbReference type="AlphaFoldDB" id="A0A2P6VN15"/>
<dbReference type="CDD" id="cd00519">
    <property type="entry name" value="Lipase_3"/>
    <property type="match status" value="1"/>
</dbReference>
<feature type="compositionally biased region" description="Low complexity" evidence="1">
    <location>
        <begin position="711"/>
        <end position="732"/>
    </location>
</feature>
<evidence type="ECO:0000313" key="5">
    <source>
        <dbReference type="Proteomes" id="UP000239649"/>
    </source>
</evidence>
<keyword evidence="2" id="KW-0812">Transmembrane</keyword>
<keyword evidence="5" id="KW-1185">Reference proteome</keyword>
<feature type="transmembrane region" description="Helical" evidence="2">
    <location>
        <begin position="66"/>
        <end position="84"/>
    </location>
</feature>
<feature type="transmembrane region" description="Helical" evidence="2">
    <location>
        <begin position="104"/>
        <end position="127"/>
    </location>
</feature>
<feature type="transmembrane region" description="Helical" evidence="2">
    <location>
        <begin position="392"/>
        <end position="413"/>
    </location>
</feature>
<dbReference type="GO" id="GO:0006629">
    <property type="term" value="P:lipid metabolic process"/>
    <property type="evidence" value="ECO:0007669"/>
    <property type="project" value="InterPro"/>
</dbReference>
<feature type="region of interest" description="Disordered" evidence="1">
    <location>
        <begin position="618"/>
        <end position="733"/>
    </location>
</feature>
<dbReference type="EMBL" id="LHPF02000002">
    <property type="protein sequence ID" value="PSC75484.1"/>
    <property type="molecule type" value="Genomic_DNA"/>
</dbReference>
<dbReference type="Proteomes" id="UP000239649">
    <property type="component" value="Unassembled WGS sequence"/>
</dbReference>
<dbReference type="GO" id="GO:0016787">
    <property type="term" value="F:hydrolase activity"/>
    <property type="evidence" value="ECO:0007669"/>
    <property type="project" value="UniProtKB-KW"/>
</dbReference>
<dbReference type="PANTHER" id="PTHR45856:SF11">
    <property type="entry name" value="FUNGAL LIPASE-LIKE DOMAIN-CONTAINING PROTEIN"/>
    <property type="match status" value="1"/>
</dbReference>
<feature type="transmembrane region" description="Helical" evidence="2">
    <location>
        <begin position="455"/>
        <end position="480"/>
    </location>
</feature>
<proteinExistence type="predicted"/>
<feature type="compositionally biased region" description="Low complexity" evidence="1">
    <location>
        <begin position="313"/>
        <end position="322"/>
    </location>
</feature>
<dbReference type="Gene3D" id="3.40.50.1820">
    <property type="entry name" value="alpha/beta hydrolase"/>
    <property type="match status" value="1"/>
</dbReference>
<organism evidence="4 5">
    <name type="scientific">Micractinium conductrix</name>
    <dbReference type="NCBI Taxonomy" id="554055"/>
    <lineage>
        <taxon>Eukaryota</taxon>
        <taxon>Viridiplantae</taxon>
        <taxon>Chlorophyta</taxon>
        <taxon>core chlorophytes</taxon>
        <taxon>Trebouxiophyceae</taxon>
        <taxon>Chlorellales</taxon>
        <taxon>Chlorellaceae</taxon>
        <taxon>Chlorella clade</taxon>
        <taxon>Micractinium</taxon>
    </lineage>
</organism>
<evidence type="ECO:0000256" key="2">
    <source>
        <dbReference type="SAM" id="Phobius"/>
    </source>
</evidence>
<feature type="region of interest" description="Disordered" evidence="1">
    <location>
        <begin position="289"/>
        <end position="322"/>
    </location>
</feature>
<dbReference type="InterPro" id="IPR029058">
    <property type="entry name" value="AB_hydrolase_fold"/>
</dbReference>
<protein>
    <submittedName>
        <fullName evidence="4">Alpha beta-hydrolase</fullName>
    </submittedName>
</protein>
<feature type="compositionally biased region" description="Basic and acidic residues" evidence="1">
    <location>
        <begin position="1036"/>
        <end position="1054"/>
    </location>
</feature>
<evidence type="ECO:0000256" key="1">
    <source>
        <dbReference type="SAM" id="MobiDB-lite"/>
    </source>
</evidence>
<dbReference type="OrthoDB" id="514788at2759"/>
<feature type="domain" description="Fungal lipase-type" evidence="3">
    <location>
        <begin position="775"/>
        <end position="926"/>
    </location>
</feature>
<feature type="region of interest" description="Disordered" evidence="1">
    <location>
        <begin position="1134"/>
        <end position="1155"/>
    </location>
</feature>
<feature type="compositionally biased region" description="Acidic residues" evidence="1">
    <location>
        <begin position="618"/>
        <end position="636"/>
    </location>
</feature>
<feature type="transmembrane region" description="Helical" evidence="2">
    <location>
        <begin position="501"/>
        <end position="523"/>
    </location>
</feature>
<comment type="caution">
    <text evidence="4">The sequence shown here is derived from an EMBL/GenBank/DDBJ whole genome shotgun (WGS) entry which is preliminary data.</text>
</comment>
<sequence>MQSVAEDEERGQRAAASPGDRPASAVAAAAAAEQAPPHRGGSYIWDEAQESVVLNVEYMSNRTTRLLLFQFRFALAVATAILVWETCVKFTHPGTDLVEFDSLVAANVAIASTCLAASLAVGGLLVWRVRAVNRAGRRWAPLRKRTVAVFGAELAVQCVNLVFYLAPNAFVLTKSCAWFLTPVHVSSVVRWTCWNTLFCLFVVQAHSPLPAQLSGPTLWRAALASAAQRVRTGLARVGGAARQGVEKGWGVAVHRAQRQAAHTLSGAPGEAAAAADAADAAAAMEAARRAGARPAANGGQHGAADEERRKAEAAPQEVEAAPAPAVKSLDAAWVAATHPPRSPFMSEMAHASVGGGKGGDTAQPPAAAAAAADDEQGLVMEKPLKLHYWKALLLWLPCQVVVILLVLYLYGVIGGHQAPCSSLDDLRCYPQAVNGTANCSEWSFNCGAFSGEGGVVIFAVLISALCMFTLGVYFLLLAFAQRQLARRPYMLYRHNNVLLRVQYQTRLIAAAFFFVCNTLFWYVSQQNCTSYILTWLGLTPMQIVMTSLAILNTWSVLPSDPGRRQRDLHVWLQDFAWLEEDVARKVELRPIRHSEPLFCVETALKLLCFSWVVYDDSHDDDEEEEEEEEEEEDVIEEASLHGGGTAAGRACSVGGGGRTDGGGGDGSPGLDDIAAGTPPLPGFDAAAAGSTDKPARAPPPPLPTDAPPPAAAGAAASRGSGSGGSRSTAEAGPVEELGLGTALGLYRLTRHTVLYGPQHDAKCLIGWSEEEGVAVVAFRGTCSLTNMLNNLKVWRTAHPPVRGSYWLCRRPMVHRGFQQSWEDGLNLEVMATLRGILTASPPPGGRRPWRLLFTGHSLGGALASLAAYDAVQLLSTLPVGCCVDASQVHCYTFGAPRPGNHAFARDYRATVPNSFDVIHADDTITRNGKFLVLYKRAAHRVVLSPSGDLLVRPSLIERSAREPFQTSLQQHVLGAYGRSLAGILRGQLLPAKEFNGGRRGCAALLRCQYVQAVLRATAQMRQESLAAFHIQHSRRVSLEREQQQQERRQGERRQGGAAAQHEARPPRGASVRRRERATRDQHLASGAALTPHQRRGSASAAAQLSVRRLSGRASWQLPPLGPLHEGDLPEAALSWSPGATRSQHLSLPLERVTSA</sequence>
<evidence type="ECO:0000259" key="3">
    <source>
        <dbReference type="Pfam" id="PF01764"/>
    </source>
</evidence>
<keyword evidence="2" id="KW-0472">Membrane</keyword>
<feature type="region of interest" description="Disordered" evidence="1">
    <location>
        <begin position="1035"/>
        <end position="1103"/>
    </location>
</feature>
<dbReference type="InterPro" id="IPR051218">
    <property type="entry name" value="Sec_MonoDiacylglyc_Lipase"/>
</dbReference>
<dbReference type="Pfam" id="PF01764">
    <property type="entry name" value="Lipase_3"/>
    <property type="match status" value="1"/>
</dbReference>
<dbReference type="SUPFAM" id="SSF53474">
    <property type="entry name" value="alpha/beta-Hydrolases"/>
    <property type="match status" value="1"/>
</dbReference>
<gene>
    <name evidence="4" type="ORF">C2E20_1302</name>
</gene>
<keyword evidence="2" id="KW-1133">Transmembrane helix</keyword>
<name>A0A2P6VN15_9CHLO</name>
<dbReference type="PANTHER" id="PTHR45856">
    <property type="entry name" value="ALPHA/BETA-HYDROLASES SUPERFAMILY PROTEIN"/>
    <property type="match status" value="1"/>
</dbReference>